<organism evidence="1 2">
    <name type="scientific">Cohnella yongneupensis</name>
    <dbReference type="NCBI Taxonomy" id="425006"/>
    <lineage>
        <taxon>Bacteria</taxon>
        <taxon>Bacillati</taxon>
        <taxon>Bacillota</taxon>
        <taxon>Bacilli</taxon>
        <taxon>Bacillales</taxon>
        <taxon>Paenibacillaceae</taxon>
        <taxon>Cohnella</taxon>
    </lineage>
</organism>
<dbReference type="SUPFAM" id="SSF160104">
    <property type="entry name" value="Acetoacetate decarboxylase-like"/>
    <property type="match status" value="1"/>
</dbReference>
<evidence type="ECO:0000313" key="1">
    <source>
        <dbReference type="EMBL" id="MFC5529737.1"/>
    </source>
</evidence>
<dbReference type="InterPro" id="IPR018644">
    <property type="entry name" value="DUF2071"/>
</dbReference>
<dbReference type="Gene3D" id="2.40.400.10">
    <property type="entry name" value="Acetoacetate decarboxylase-like"/>
    <property type="match status" value="1"/>
</dbReference>
<comment type="caution">
    <text evidence="1">The sequence shown here is derived from an EMBL/GenBank/DDBJ whole genome shotgun (WGS) entry which is preliminary data.</text>
</comment>
<dbReference type="Pfam" id="PF09844">
    <property type="entry name" value="DUF2071"/>
    <property type="match status" value="1"/>
</dbReference>
<reference evidence="2" key="1">
    <citation type="journal article" date="2019" name="Int. J. Syst. Evol. Microbiol.">
        <title>The Global Catalogue of Microorganisms (GCM) 10K type strain sequencing project: providing services to taxonomists for standard genome sequencing and annotation.</title>
        <authorList>
            <consortium name="The Broad Institute Genomics Platform"/>
            <consortium name="The Broad Institute Genome Sequencing Center for Infectious Disease"/>
            <person name="Wu L."/>
            <person name="Ma J."/>
        </authorList>
    </citation>
    <scope>NUCLEOTIDE SEQUENCE [LARGE SCALE GENOMIC DNA]</scope>
    <source>
        <strain evidence="2">CGMCC 1.18578</strain>
    </source>
</reference>
<name>A0ABW0R1S9_9BACL</name>
<dbReference type="EMBL" id="JBHSNC010000027">
    <property type="protein sequence ID" value="MFC5529737.1"/>
    <property type="molecule type" value="Genomic_DNA"/>
</dbReference>
<protein>
    <submittedName>
        <fullName evidence="1">YqjF family protein</fullName>
    </submittedName>
</protein>
<gene>
    <name evidence="1" type="ORF">ACFPQ4_09800</name>
</gene>
<dbReference type="Proteomes" id="UP001596108">
    <property type="component" value="Unassembled WGS sequence"/>
</dbReference>
<keyword evidence="2" id="KW-1185">Reference proteome</keyword>
<sequence>MKTDHRPWPIPRKPWRMKQTWNRLLFASWPIEPEAIKPFLPNKLRLDTYEGRAWVSIVPFDITGIRMRYLPPIPLTTAFAELNVRTYVTLDDKPGIYLFSLDATNLLAVLGARTLYHLPYYWADIDVIQEEDRIRYISERRNAGGFVFRGTYKPVSPAFRAQQGTLDYWLAERYCLYATRKNDVYRCDILHEPWALHYAEARIYENTMVDGIGFKLPDEEPLLHYSERQEVVMWGLEKLRI</sequence>
<accession>A0ABW0R1S9</accession>
<dbReference type="PANTHER" id="PTHR39186:SF1">
    <property type="entry name" value="DUF2071 DOMAIN-CONTAINING PROTEIN"/>
    <property type="match status" value="1"/>
</dbReference>
<dbReference type="RefSeq" id="WP_378111639.1">
    <property type="nucleotide sequence ID" value="NZ_JBHSNC010000027.1"/>
</dbReference>
<evidence type="ECO:0000313" key="2">
    <source>
        <dbReference type="Proteomes" id="UP001596108"/>
    </source>
</evidence>
<proteinExistence type="predicted"/>
<dbReference type="InterPro" id="IPR023375">
    <property type="entry name" value="ADC_dom_sf"/>
</dbReference>
<dbReference type="PANTHER" id="PTHR39186">
    <property type="entry name" value="DUF2071 FAMILY PROTEIN"/>
    <property type="match status" value="1"/>
</dbReference>